<evidence type="ECO:0000313" key="3">
    <source>
        <dbReference type="Proteomes" id="UP000287239"/>
    </source>
</evidence>
<comment type="similarity">
    <text evidence="1">Belongs to the ROK (NagC/XylR) family.</text>
</comment>
<accession>A0A429ZSV9</accession>
<evidence type="ECO:0000256" key="1">
    <source>
        <dbReference type="ARBA" id="ARBA00006479"/>
    </source>
</evidence>
<name>A0A429ZSV9_9ENTE</name>
<dbReference type="PANTHER" id="PTHR18964:SF170">
    <property type="entry name" value="SUGAR KINASE"/>
    <property type="match status" value="1"/>
</dbReference>
<sequence length="298" mass="31944">MTTYICIDIGGSAVKHALINTAGVISTTGEVPTPTSLETFIATIKDIQAIYQDTQTKGIAISMPGLVDSDTGHVIHGGALTFIQNLNIRDLLQEACHVPVEIENDGKSAALGEHWLGNLQGVENGIALVIGTGIGGGIIVHNKLLRGHHLGAGEFSYMRTNSESNDFNYLFAIQGSSQILSNTYAEIKGLKEQDMNGKLFFEDVNNDLPDATSLLNSYTEKLAKQLMNLQTILDPEIITIGGGISSQERLFTSLNKHIDEIVSSFPLPLIKPTVKQSSLGNKANLLGALANFQSQVGE</sequence>
<dbReference type="SUPFAM" id="SSF53067">
    <property type="entry name" value="Actin-like ATPase domain"/>
    <property type="match status" value="1"/>
</dbReference>
<dbReference type="AlphaFoldDB" id="A0A429ZSV9"/>
<keyword evidence="3" id="KW-1185">Reference proteome</keyword>
<organism evidence="2 3">
    <name type="scientific">Vagococcus salmoninarum</name>
    <dbReference type="NCBI Taxonomy" id="2739"/>
    <lineage>
        <taxon>Bacteria</taxon>
        <taxon>Bacillati</taxon>
        <taxon>Bacillota</taxon>
        <taxon>Bacilli</taxon>
        <taxon>Lactobacillales</taxon>
        <taxon>Enterococcaceae</taxon>
        <taxon>Vagococcus</taxon>
    </lineage>
</organism>
<dbReference type="EMBL" id="NGJU01000005">
    <property type="protein sequence ID" value="RST96825.1"/>
    <property type="molecule type" value="Genomic_DNA"/>
</dbReference>
<dbReference type="Gene3D" id="3.30.420.40">
    <property type="match status" value="2"/>
</dbReference>
<evidence type="ECO:0000313" key="2">
    <source>
        <dbReference type="EMBL" id="RST96825.1"/>
    </source>
</evidence>
<dbReference type="InterPro" id="IPR043129">
    <property type="entry name" value="ATPase_NBD"/>
</dbReference>
<dbReference type="GeneID" id="98567607"/>
<dbReference type="InterPro" id="IPR000600">
    <property type="entry name" value="ROK"/>
</dbReference>
<dbReference type="Proteomes" id="UP000287239">
    <property type="component" value="Unassembled WGS sequence"/>
</dbReference>
<proteinExistence type="inferred from homology"/>
<dbReference type="Pfam" id="PF00480">
    <property type="entry name" value="ROK"/>
    <property type="match status" value="1"/>
</dbReference>
<protein>
    <submittedName>
        <fullName evidence="2">ROK family protein</fullName>
    </submittedName>
</protein>
<dbReference type="CDD" id="cd24152">
    <property type="entry name" value="ASKHA_NBD_ROK-like"/>
    <property type="match status" value="1"/>
</dbReference>
<reference evidence="2 3" key="1">
    <citation type="submission" date="2017-05" db="EMBL/GenBank/DDBJ databases">
        <title>Vagococcus spp. assemblies.</title>
        <authorList>
            <person name="Gulvik C.A."/>
        </authorList>
    </citation>
    <scope>NUCLEOTIDE SEQUENCE [LARGE SCALE GENOMIC DNA]</scope>
    <source>
        <strain evidence="2 3">NCFB 2777</strain>
    </source>
</reference>
<comment type="caution">
    <text evidence="2">The sequence shown here is derived from an EMBL/GenBank/DDBJ whole genome shotgun (WGS) entry which is preliminary data.</text>
</comment>
<dbReference type="OrthoDB" id="9795247at2"/>
<dbReference type="RefSeq" id="WP_126778784.1">
    <property type="nucleotide sequence ID" value="NZ_NGJU01000005.1"/>
</dbReference>
<gene>
    <name evidence="2" type="ORF">CBF35_04435</name>
</gene>
<dbReference type="PANTHER" id="PTHR18964">
    <property type="entry name" value="ROK (REPRESSOR, ORF, KINASE) FAMILY"/>
    <property type="match status" value="1"/>
</dbReference>